<gene>
    <name evidence="3" type="ORF">FPSE_00291</name>
</gene>
<comment type="caution">
    <text evidence="3">The sequence shown here is derived from an EMBL/GenBank/DDBJ whole genome shotgun (WGS) entry which is preliminary data.</text>
</comment>
<feature type="region of interest" description="Disordered" evidence="1">
    <location>
        <begin position="292"/>
        <end position="372"/>
    </location>
</feature>
<dbReference type="Pfam" id="PF15474">
    <property type="entry name" value="MU117"/>
    <property type="match status" value="1"/>
</dbReference>
<feature type="region of interest" description="Disordered" evidence="1">
    <location>
        <begin position="429"/>
        <end position="502"/>
    </location>
</feature>
<dbReference type="HOGENOM" id="CLU_340108_0_0_1"/>
<sequence>MSVAMWMSSILTLGFAAGLSRAGQPDGPRLLRRLPQTYDVPMPIIPITTTVHSGNASVVTPPMNSPFPTSTMQTVQPSISVSDAPSLSSGVGHDFGSVSDALTETSLDLAHSESADSTLAQPSGDQSVTVSTNPFESTETLPVTSYSTVEFPTSETGVSQDITTTWSTEGETHVSGSSSNSGEGYTESGASSQMITDSDSLSTTSIAVTTGTEVSLSMSQPTESTGSLSSAVSSETSDAIENSETIRSPSTQSRSLDSAIETSSQTETSFISETWASMSSDIIVEPSESVIDSTQTYTSSDGPVSQAPSGITGSGDVTSLTVSSTVGQPSGSLETPSEPAESSLASDQLAQPTKAPTTKEHLAPALTSTGDMVVTGTDGTIATYVPEQDSSYASSTETITTTDDNGDNIIIFPFGWFWKLDGGKGGAGVVKPPAPTINPGMVNQPDEKEGDEDEDDDKNEDDASTKDGDTSTVDSTVSSTTEWPTTTTTSEPETTTTEECTAMTQPDCTRTVSYMTSDGTKIMTEFGDCPTIVSCATETQATATVTLSELIWAGGVIETPLEIIPEDALTAEVDHDLMDALEDEWAKVFDGDDSVFPRVGNATDTAIEKTATETETLTAETSTDLALTTDLAETITTESGSSFASITPSTLVTRTKVSSNTLEVTRTTGEAVQTYFPCVIHGGPAVETPYCQCSTTIDGQGYYATTTLVDDKCIAYTEFPSEITSAPPSGPITEEPVQEPITTTTAGTVLVWSAYVLEYINIAGVTRITHSVGVGQPSTVSTPLPSQTAVDNDGGGQCGTADSLSKQGLREACDRAIDQFEDGVVYTGYASRYSRSDKGILMPASFGKAACVAKFECDHYGIGMAGSDIKAARESANTNDGIGICGHVYLSNSCKVVMDYCTNCKTRG</sequence>
<evidence type="ECO:0000256" key="2">
    <source>
        <dbReference type="SAM" id="SignalP"/>
    </source>
</evidence>
<feature type="signal peptide" evidence="2">
    <location>
        <begin position="1"/>
        <end position="22"/>
    </location>
</feature>
<evidence type="ECO:0000313" key="3">
    <source>
        <dbReference type="EMBL" id="EKJ79606.1"/>
    </source>
</evidence>
<feature type="chain" id="PRO_5003866476" evidence="2">
    <location>
        <begin position="23"/>
        <end position="908"/>
    </location>
</feature>
<feature type="compositionally biased region" description="Polar residues" evidence="1">
    <location>
        <begin position="343"/>
        <end position="356"/>
    </location>
</feature>
<dbReference type="OrthoDB" id="3886018at2759"/>
<feature type="region of interest" description="Disordered" evidence="1">
    <location>
        <begin position="109"/>
        <end position="268"/>
    </location>
</feature>
<feature type="compositionally biased region" description="Polar residues" evidence="1">
    <location>
        <begin position="292"/>
        <end position="335"/>
    </location>
</feature>
<protein>
    <submittedName>
        <fullName evidence="3">Uncharacterized protein</fullName>
    </submittedName>
</protein>
<feature type="compositionally biased region" description="Polar residues" evidence="1">
    <location>
        <begin position="115"/>
        <end position="195"/>
    </location>
</feature>
<keyword evidence="4" id="KW-1185">Reference proteome</keyword>
<dbReference type="EMBL" id="AFNW01000006">
    <property type="protein sequence ID" value="EKJ79606.1"/>
    <property type="molecule type" value="Genomic_DNA"/>
</dbReference>
<dbReference type="RefSeq" id="XP_009251686.1">
    <property type="nucleotide sequence ID" value="XM_009253411.1"/>
</dbReference>
<dbReference type="InterPro" id="IPR029167">
    <property type="entry name" value="Mug117"/>
</dbReference>
<feature type="compositionally biased region" description="Low complexity" evidence="1">
    <location>
        <begin position="470"/>
        <end position="501"/>
    </location>
</feature>
<dbReference type="GeneID" id="20358911"/>
<reference evidence="3 4" key="1">
    <citation type="journal article" date="2012" name="PLoS Pathog.">
        <title>Comparative pathogenomics reveals horizontally acquired novel virulence genes in fungi infecting cereal hosts.</title>
        <authorList>
            <person name="Gardiner D.M."/>
            <person name="McDonald M.C."/>
            <person name="Covarelli L."/>
            <person name="Solomon P.S."/>
            <person name="Rusu A.G."/>
            <person name="Marshall M."/>
            <person name="Kazan K."/>
            <person name="Chakraborty S."/>
            <person name="McDonald B.A."/>
            <person name="Manners J.M."/>
        </authorList>
    </citation>
    <scope>NUCLEOTIDE SEQUENCE [LARGE SCALE GENOMIC DNA]</scope>
    <source>
        <strain evidence="3 4">CS3096</strain>
    </source>
</reference>
<name>K3V2T4_FUSPC</name>
<evidence type="ECO:0000313" key="4">
    <source>
        <dbReference type="Proteomes" id="UP000007978"/>
    </source>
</evidence>
<keyword evidence="2" id="KW-0732">Signal</keyword>
<evidence type="ECO:0000256" key="1">
    <source>
        <dbReference type="SAM" id="MobiDB-lite"/>
    </source>
</evidence>
<proteinExistence type="predicted"/>
<dbReference type="KEGG" id="fpu:FPSE_00291"/>
<organism evidence="3 4">
    <name type="scientific">Fusarium pseudograminearum (strain CS3096)</name>
    <name type="common">Wheat and barley crown-rot fungus</name>
    <dbReference type="NCBI Taxonomy" id="1028729"/>
    <lineage>
        <taxon>Eukaryota</taxon>
        <taxon>Fungi</taxon>
        <taxon>Dikarya</taxon>
        <taxon>Ascomycota</taxon>
        <taxon>Pezizomycotina</taxon>
        <taxon>Sordariomycetes</taxon>
        <taxon>Hypocreomycetidae</taxon>
        <taxon>Hypocreales</taxon>
        <taxon>Nectriaceae</taxon>
        <taxon>Fusarium</taxon>
    </lineage>
</organism>
<feature type="compositionally biased region" description="Low complexity" evidence="1">
    <location>
        <begin position="196"/>
        <end position="205"/>
    </location>
</feature>
<feature type="compositionally biased region" description="Polar residues" evidence="1">
    <location>
        <begin position="206"/>
        <end position="268"/>
    </location>
</feature>
<dbReference type="eggNOG" id="ENOG502R5BV">
    <property type="taxonomic scope" value="Eukaryota"/>
</dbReference>
<accession>K3V2T4</accession>
<feature type="compositionally biased region" description="Acidic residues" evidence="1">
    <location>
        <begin position="448"/>
        <end position="460"/>
    </location>
</feature>
<dbReference type="Proteomes" id="UP000007978">
    <property type="component" value="Chromosome 1"/>
</dbReference>
<dbReference type="AlphaFoldDB" id="K3V2T4"/>